<comment type="caution">
    <text evidence="2">The sequence shown here is derived from an EMBL/GenBank/DDBJ whole genome shotgun (WGS) entry which is preliminary data.</text>
</comment>
<evidence type="ECO:0000256" key="1">
    <source>
        <dbReference type="SAM" id="SignalP"/>
    </source>
</evidence>
<name>A0A7K1SSF6_9SPHI</name>
<reference evidence="2 3" key="1">
    <citation type="submission" date="2019-12" db="EMBL/GenBank/DDBJ databases">
        <title>Mucilaginibacter sp. HMF7410 genome sequencing and assembly.</title>
        <authorList>
            <person name="Kang H."/>
            <person name="Cha I."/>
            <person name="Kim H."/>
            <person name="Joh K."/>
        </authorList>
    </citation>
    <scope>NUCLEOTIDE SEQUENCE [LARGE SCALE GENOMIC DNA]</scope>
    <source>
        <strain evidence="2 3">HMF7410</strain>
    </source>
</reference>
<sequence>MKFLKVIVIALITVFAFNNAEAQIRVKVGDNPRRHRKVVVVERRTHHVPHHRYVVVKRYHH</sequence>
<keyword evidence="3" id="KW-1185">Reference proteome</keyword>
<feature type="chain" id="PRO_5029777799" evidence="1">
    <location>
        <begin position="23"/>
        <end position="61"/>
    </location>
</feature>
<evidence type="ECO:0000313" key="2">
    <source>
        <dbReference type="EMBL" id="MVN20177.1"/>
    </source>
</evidence>
<protein>
    <submittedName>
        <fullName evidence="2">Uncharacterized protein</fullName>
    </submittedName>
</protein>
<organism evidence="2 3">
    <name type="scientific">Mucilaginibacter arboris</name>
    <dbReference type="NCBI Taxonomy" id="2682090"/>
    <lineage>
        <taxon>Bacteria</taxon>
        <taxon>Pseudomonadati</taxon>
        <taxon>Bacteroidota</taxon>
        <taxon>Sphingobacteriia</taxon>
        <taxon>Sphingobacteriales</taxon>
        <taxon>Sphingobacteriaceae</taxon>
        <taxon>Mucilaginibacter</taxon>
    </lineage>
</organism>
<dbReference type="RefSeq" id="WP_157563310.1">
    <property type="nucleotide sequence ID" value="NZ_WPIK01000001.1"/>
</dbReference>
<proteinExistence type="predicted"/>
<keyword evidence="1" id="KW-0732">Signal</keyword>
<dbReference type="AlphaFoldDB" id="A0A7K1SSF6"/>
<accession>A0A7K1SSF6</accession>
<gene>
    <name evidence="2" type="ORF">GO621_01335</name>
</gene>
<evidence type="ECO:0000313" key="3">
    <source>
        <dbReference type="Proteomes" id="UP000462014"/>
    </source>
</evidence>
<dbReference type="EMBL" id="WPIK01000001">
    <property type="protein sequence ID" value="MVN20177.1"/>
    <property type="molecule type" value="Genomic_DNA"/>
</dbReference>
<feature type="signal peptide" evidence="1">
    <location>
        <begin position="1"/>
        <end position="22"/>
    </location>
</feature>
<dbReference type="Proteomes" id="UP000462014">
    <property type="component" value="Unassembled WGS sequence"/>
</dbReference>